<proteinExistence type="predicted"/>
<organism evidence="2 3">
    <name type="scientific">Pseudonocardia kunmingensis</name>
    <dbReference type="NCBI Taxonomy" id="630975"/>
    <lineage>
        <taxon>Bacteria</taxon>
        <taxon>Bacillati</taxon>
        <taxon>Actinomycetota</taxon>
        <taxon>Actinomycetes</taxon>
        <taxon>Pseudonocardiales</taxon>
        <taxon>Pseudonocardiaceae</taxon>
        <taxon>Pseudonocardia</taxon>
    </lineage>
</organism>
<dbReference type="PROSITE" id="PS50995">
    <property type="entry name" value="HTH_MARR_2"/>
    <property type="match status" value="1"/>
</dbReference>
<name>A0A543DJX8_9PSEU</name>
<dbReference type="Pfam" id="PF12802">
    <property type="entry name" value="MarR_2"/>
    <property type="match status" value="1"/>
</dbReference>
<sequence length="150" mass="16114">MTTTEDDGPVGPSLLLDRAAGRVSSAVQKVLRDSGVTLEKWRILDLLAEREGMTMSEIASAVVVTGPTLTRIVDDLATKALVHREVDVHDRRRVLVHLTPRGQRLRRSLRPAVVEAEAAALSALTDDQRSTLSALLTRLTGTAAADPTSA</sequence>
<dbReference type="GO" id="GO:0006950">
    <property type="term" value="P:response to stress"/>
    <property type="evidence" value="ECO:0007669"/>
    <property type="project" value="TreeGrafter"/>
</dbReference>
<evidence type="ECO:0000313" key="2">
    <source>
        <dbReference type="EMBL" id="TQM09647.1"/>
    </source>
</evidence>
<comment type="caution">
    <text evidence="2">The sequence shown here is derived from an EMBL/GenBank/DDBJ whole genome shotgun (WGS) entry which is preliminary data.</text>
</comment>
<feature type="domain" description="HTH marR-type" evidence="1">
    <location>
        <begin position="13"/>
        <end position="141"/>
    </location>
</feature>
<gene>
    <name evidence="2" type="ORF">FB558_5413</name>
</gene>
<dbReference type="AlphaFoldDB" id="A0A543DJX8"/>
<accession>A0A543DJX8</accession>
<dbReference type="SUPFAM" id="SSF46785">
    <property type="entry name" value="Winged helix' DNA-binding domain"/>
    <property type="match status" value="1"/>
</dbReference>
<dbReference type="EMBL" id="VFPA01000003">
    <property type="protein sequence ID" value="TQM09647.1"/>
    <property type="molecule type" value="Genomic_DNA"/>
</dbReference>
<dbReference type="InterPro" id="IPR036388">
    <property type="entry name" value="WH-like_DNA-bd_sf"/>
</dbReference>
<dbReference type="PRINTS" id="PR00598">
    <property type="entry name" value="HTHMARR"/>
</dbReference>
<dbReference type="InterPro" id="IPR036390">
    <property type="entry name" value="WH_DNA-bd_sf"/>
</dbReference>
<keyword evidence="3" id="KW-1185">Reference proteome</keyword>
<dbReference type="GO" id="GO:0003677">
    <property type="term" value="F:DNA binding"/>
    <property type="evidence" value="ECO:0007669"/>
    <property type="project" value="UniProtKB-KW"/>
</dbReference>
<dbReference type="SMART" id="SM00347">
    <property type="entry name" value="HTH_MARR"/>
    <property type="match status" value="1"/>
</dbReference>
<dbReference type="RefSeq" id="WP_170231538.1">
    <property type="nucleotide sequence ID" value="NZ_VFPA01000003.1"/>
</dbReference>
<dbReference type="GO" id="GO:0003700">
    <property type="term" value="F:DNA-binding transcription factor activity"/>
    <property type="evidence" value="ECO:0007669"/>
    <property type="project" value="InterPro"/>
</dbReference>
<dbReference type="InterPro" id="IPR039422">
    <property type="entry name" value="MarR/SlyA-like"/>
</dbReference>
<dbReference type="PANTHER" id="PTHR33164">
    <property type="entry name" value="TRANSCRIPTIONAL REGULATOR, MARR FAMILY"/>
    <property type="match status" value="1"/>
</dbReference>
<keyword evidence="2" id="KW-0238">DNA-binding</keyword>
<protein>
    <submittedName>
        <fullName evidence="2">DNA-binding MarR family transcriptional regulator</fullName>
    </submittedName>
</protein>
<dbReference type="Proteomes" id="UP000315677">
    <property type="component" value="Unassembled WGS sequence"/>
</dbReference>
<evidence type="ECO:0000313" key="3">
    <source>
        <dbReference type="Proteomes" id="UP000315677"/>
    </source>
</evidence>
<reference evidence="2 3" key="1">
    <citation type="submission" date="2019-06" db="EMBL/GenBank/DDBJ databases">
        <title>Sequencing the genomes of 1000 actinobacteria strains.</title>
        <authorList>
            <person name="Klenk H.-P."/>
        </authorList>
    </citation>
    <scope>NUCLEOTIDE SEQUENCE [LARGE SCALE GENOMIC DNA]</scope>
    <source>
        <strain evidence="2 3">DSM 45301</strain>
    </source>
</reference>
<dbReference type="InterPro" id="IPR000835">
    <property type="entry name" value="HTH_MarR-typ"/>
</dbReference>
<dbReference type="PANTHER" id="PTHR33164:SF43">
    <property type="entry name" value="HTH-TYPE TRANSCRIPTIONAL REPRESSOR YETL"/>
    <property type="match status" value="1"/>
</dbReference>
<evidence type="ECO:0000259" key="1">
    <source>
        <dbReference type="PROSITE" id="PS50995"/>
    </source>
</evidence>
<dbReference type="Gene3D" id="1.10.10.10">
    <property type="entry name" value="Winged helix-like DNA-binding domain superfamily/Winged helix DNA-binding domain"/>
    <property type="match status" value="1"/>
</dbReference>